<feature type="transmembrane region" description="Helical" evidence="1">
    <location>
        <begin position="140"/>
        <end position="163"/>
    </location>
</feature>
<evidence type="ECO:0000313" key="2">
    <source>
        <dbReference type="EMBL" id="BCT93934.1"/>
    </source>
</evidence>
<proteinExistence type="predicted"/>
<keyword evidence="1" id="KW-1133">Transmembrane helix</keyword>
<sequence length="220" mass="23405">MAWRTRRFQQILEPADRIAEVMFGLIMALTFTGSLSISDAGRNDVRAMLIGALGCNIAWGLIDGIFYVMIGFADRRGDSLAVQAVREATDPAQARQLLSKALPDEVVAVLTDEQLERVRVRLSDVPAAAMPPPRMGVRDLLAGLGVACLVFGSTLPIALPFLVFHEVPLAMRVSNGIAIAMLFVAGALYARAVGGRGWLIGSIMVVLGCVLVAMTIALGG</sequence>
<dbReference type="Proteomes" id="UP000681317">
    <property type="component" value="Chromosome"/>
</dbReference>
<dbReference type="RefSeq" id="WP_213434838.1">
    <property type="nucleotide sequence ID" value="NZ_AP024545.1"/>
</dbReference>
<organism evidence="2 3">
    <name type="scientific">Noviluteimonas caseinilytica</name>
    <dbReference type="NCBI Taxonomy" id="2675101"/>
    <lineage>
        <taxon>Bacteria</taxon>
        <taxon>Pseudomonadati</taxon>
        <taxon>Pseudomonadota</taxon>
        <taxon>Gammaproteobacteria</taxon>
        <taxon>Lysobacterales</taxon>
        <taxon>Lysobacteraceae</taxon>
        <taxon>Noviluteimonas</taxon>
    </lineage>
</organism>
<feature type="transmembrane region" description="Helical" evidence="1">
    <location>
        <begin position="47"/>
        <end position="70"/>
    </location>
</feature>
<name>A0ABM7Q917_9GAMM</name>
<evidence type="ECO:0000313" key="3">
    <source>
        <dbReference type="Proteomes" id="UP000681317"/>
    </source>
</evidence>
<reference evidence="2 3" key="1">
    <citation type="submission" date="2021-03" db="EMBL/GenBank/DDBJ databases">
        <title>Complete Genome Sequences of Two Lysobacter Strains Isolated from Sea Water (Lysobacter caseinilyticus) and Soil (Lysobacter helvus) in South Korea.</title>
        <authorList>
            <person name="Watanabe Y."/>
            <person name="Arakawa K."/>
        </authorList>
    </citation>
    <scope>NUCLEOTIDE SEQUENCE [LARGE SCALE GENOMIC DNA]</scope>
    <source>
        <strain evidence="2 3">KVB24</strain>
    </source>
</reference>
<protein>
    <recommendedName>
        <fullName evidence="4">VIT family protein</fullName>
    </recommendedName>
</protein>
<feature type="transmembrane region" description="Helical" evidence="1">
    <location>
        <begin position="21"/>
        <end position="41"/>
    </location>
</feature>
<keyword evidence="3" id="KW-1185">Reference proteome</keyword>
<gene>
    <name evidence="2" type="ORF">LYSCAS_29580</name>
</gene>
<evidence type="ECO:0008006" key="4">
    <source>
        <dbReference type="Google" id="ProtNLM"/>
    </source>
</evidence>
<evidence type="ECO:0000256" key="1">
    <source>
        <dbReference type="SAM" id="Phobius"/>
    </source>
</evidence>
<feature type="transmembrane region" description="Helical" evidence="1">
    <location>
        <begin position="197"/>
        <end position="218"/>
    </location>
</feature>
<keyword evidence="1" id="KW-0472">Membrane</keyword>
<dbReference type="EMBL" id="AP024545">
    <property type="protein sequence ID" value="BCT93934.1"/>
    <property type="molecule type" value="Genomic_DNA"/>
</dbReference>
<accession>A0ABM7Q917</accession>
<keyword evidence="1" id="KW-0812">Transmembrane</keyword>
<feature type="transmembrane region" description="Helical" evidence="1">
    <location>
        <begin position="169"/>
        <end position="190"/>
    </location>
</feature>